<dbReference type="InterPro" id="IPR053198">
    <property type="entry name" value="Gynoecium_Dev_Regulator"/>
</dbReference>
<dbReference type="InterPro" id="IPR000270">
    <property type="entry name" value="PB1_dom"/>
</dbReference>
<proteinExistence type="predicted"/>
<dbReference type="PANTHER" id="PTHR31066">
    <property type="entry name" value="OS05G0427100 PROTEIN-RELATED"/>
    <property type="match status" value="1"/>
</dbReference>
<dbReference type="SMART" id="SM00666">
    <property type="entry name" value="PB1"/>
    <property type="match status" value="1"/>
</dbReference>
<keyword evidence="3" id="KW-1185">Reference proteome</keyword>
<dbReference type="Proteomes" id="UP000029981">
    <property type="component" value="Chromosome 2"/>
</dbReference>
<reference evidence="2 3" key="2">
    <citation type="journal article" date="2009" name="PLoS ONE">
        <title>An integrated genetic and cytogenetic map of the cucumber genome.</title>
        <authorList>
            <person name="Ren Y."/>
            <person name="Zhang Z."/>
            <person name="Liu J."/>
            <person name="Staub J.E."/>
            <person name="Han Y."/>
            <person name="Cheng Z."/>
            <person name="Li X."/>
            <person name="Lu J."/>
            <person name="Miao H."/>
            <person name="Kang H."/>
            <person name="Xie B."/>
            <person name="Gu X."/>
            <person name="Wang X."/>
            <person name="Du Y."/>
            <person name="Jin W."/>
            <person name="Huang S."/>
        </authorList>
    </citation>
    <scope>NUCLEOTIDE SEQUENCE [LARGE SCALE GENOMIC DNA]</scope>
    <source>
        <strain evidence="3">cv. 9930</strain>
    </source>
</reference>
<accession>A0A0A0LMW1</accession>
<protein>
    <recommendedName>
        <fullName evidence="1">PB1 domain-containing protein</fullName>
    </recommendedName>
</protein>
<reference evidence="2 3" key="1">
    <citation type="journal article" date="2009" name="Nat. Genet.">
        <title>The genome of the cucumber, Cucumis sativus L.</title>
        <authorList>
            <person name="Huang S."/>
            <person name="Li R."/>
            <person name="Zhang Z."/>
            <person name="Li L."/>
            <person name="Gu X."/>
            <person name="Fan W."/>
            <person name="Lucas W.J."/>
            <person name="Wang X."/>
            <person name="Xie B."/>
            <person name="Ni P."/>
            <person name="Ren Y."/>
            <person name="Zhu H."/>
            <person name="Li J."/>
            <person name="Lin K."/>
            <person name="Jin W."/>
            <person name="Fei Z."/>
            <person name="Li G."/>
            <person name="Staub J."/>
            <person name="Kilian A."/>
            <person name="van der Vossen E.A."/>
            <person name="Wu Y."/>
            <person name="Guo J."/>
            <person name="He J."/>
            <person name="Jia Z."/>
            <person name="Ren Y."/>
            <person name="Tian G."/>
            <person name="Lu Y."/>
            <person name="Ruan J."/>
            <person name="Qian W."/>
            <person name="Wang M."/>
            <person name="Huang Q."/>
            <person name="Li B."/>
            <person name="Xuan Z."/>
            <person name="Cao J."/>
            <person name="Asan"/>
            <person name="Wu Z."/>
            <person name="Zhang J."/>
            <person name="Cai Q."/>
            <person name="Bai Y."/>
            <person name="Zhao B."/>
            <person name="Han Y."/>
            <person name="Li Y."/>
            <person name="Li X."/>
            <person name="Wang S."/>
            <person name="Shi Q."/>
            <person name="Liu S."/>
            <person name="Cho W.K."/>
            <person name="Kim J.Y."/>
            <person name="Xu Y."/>
            <person name="Heller-Uszynska K."/>
            <person name="Miao H."/>
            <person name="Cheng Z."/>
            <person name="Zhang S."/>
            <person name="Wu J."/>
            <person name="Yang Y."/>
            <person name="Kang H."/>
            <person name="Li M."/>
            <person name="Liang H."/>
            <person name="Ren X."/>
            <person name="Shi Z."/>
            <person name="Wen M."/>
            <person name="Jian M."/>
            <person name="Yang H."/>
            <person name="Zhang G."/>
            <person name="Yang Z."/>
            <person name="Chen R."/>
            <person name="Liu S."/>
            <person name="Li J."/>
            <person name="Ma L."/>
            <person name="Liu H."/>
            <person name="Zhou Y."/>
            <person name="Zhao J."/>
            <person name="Fang X."/>
            <person name="Li G."/>
            <person name="Fang L."/>
            <person name="Li Y."/>
            <person name="Liu D."/>
            <person name="Zheng H."/>
            <person name="Zhang Y."/>
            <person name="Qin N."/>
            <person name="Li Z."/>
            <person name="Yang G."/>
            <person name="Yang S."/>
            <person name="Bolund L."/>
            <person name="Kristiansen K."/>
            <person name="Zheng H."/>
            <person name="Li S."/>
            <person name="Zhang X."/>
            <person name="Yang H."/>
            <person name="Wang J."/>
            <person name="Sun R."/>
            <person name="Zhang B."/>
            <person name="Jiang S."/>
            <person name="Wang J."/>
            <person name="Du Y."/>
            <person name="Li S."/>
        </authorList>
    </citation>
    <scope>NUCLEOTIDE SEQUENCE [LARGE SCALE GENOMIC DNA]</scope>
    <source>
        <strain evidence="3">cv. 9930</strain>
    </source>
</reference>
<dbReference type="STRING" id="3659.A0A0A0LMW1"/>
<dbReference type="PANTHER" id="PTHR31066:SF57">
    <property type="entry name" value="PROTEIN PAL OF QUIRKY"/>
    <property type="match status" value="1"/>
</dbReference>
<feature type="domain" description="PB1" evidence="1">
    <location>
        <begin position="32"/>
        <end position="124"/>
    </location>
</feature>
<sequence>MDPPPPPPSNAAPTITKLRLMCSYSGHITRRPRTKSLSYLGGETRIISVDPTTVNTLSTFISHLLTILPIKPPFSLKYHLPHSALDSLISLSSSDDLHFMFSEHLRLSSSSSSSSRIRLFLFFPEPEKPHNVIHHPKTEAWFSDALKSAKILQKGRDCLVGFDGEGLIGENEVKGIVDLGNGGFSLPESMVLETSSSFGSSSSSASLANVSPPIKPQSEDFGLSSVASDSVATLASDIPPTNSCSSVENGVTSVPVITESNFHNLAAGVRSRNPHDFSGYARPNLFQHQELQFVQPSIPVESCLPVVYQMPSYYPVQQPQFVHYQPMPNHMYPVYYLPVGQTQISALFNLPVQAPVGQTQVSTPSNLPMQWGLHNTATAISTHSLVLPDASPVVPLPQVAYKEMMPELHSQNHGAMPSLANPTSLESADEVQQHPVIIPNDVAADASSEVGHTCDEYNEDDPTRTLIYKSQPLPPLQSKPRASTNLLSDAMAQLQMIKINQ</sequence>
<reference evidence="2 3" key="4">
    <citation type="journal article" date="2011" name="BMC Genomics">
        <title>RNA-Seq improves annotation of protein-coding genes in the cucumber genome.</title>
        <authorList>
            <person name="Li Z."/>
            <person name="Zhang Z."/>
            <person name="Yan P."/>
            <person name="Huang S."/>
            <person name="Fei Z."/>
            <person name="Lin K."/>
        </authorList>
    </citation>
    <scope>NUCLEOTIDE SEQUENCE [LARGE SCALE GENOMIC DNA]</scope>
    <source>
        <strain evidence="3">cv. 9930</strain>
    </source>
</reference>
<dbReference type="Gramene" id="KGN63143">
    <property type="protein sequence ID" value="KGN63143"/>
    <property type="gene ID" value="Csa_2G404940"/>
</dbReference>
<dbReference type="OMA" id="PAMENTN"/>
<name>A0A0A0LMW1_CUCSA</name>
<organism evidence="2 3">
    <name type="scientific">Cucumis sativus</name>
    <name type="common">Cucumber</name>
    <dbReference type="NCBI Taxonomy" id="3659"/>
    <lineage>
        <taxon>Eukaryota</taxon>
        <taxon>Viridiplantae</taxon>
        <taxon>Streptophyta</taxon>
        <taxon>Embryophyta</taxon>
        <taxon>Tracheophyta</taxon>
        <taxon>Spermatophyta</taxon>
        <taxon>Magnoliopsida</taxon>
        <taxon>eudicotyledons</taxon>
        <taxon>Gunneridae</taxon>
        <taxon>Pentapetalae</taxon>
        <taxon>rosids</taxon>
        <taxon>fabids</taxon>
        <taxon>Cucurbitales</taxon>
        <taxon>Cucurbitaceae</taxon>
        <taxon>Benincaseae</taxon>
        <taxon>Cucumis</taxon>
    </lineage>
</organism>
<dbReference type="SUPFAM" id="SSF54277">
    <property type="entry name" value="CAD &amp; PB1 domains"/>
    <property type="match status" value="1"/>
</dbReference>
<evidence type="ECO:0000313" key="3">
    <source>
        <dbReference type="Proteomes" id="UP000029981"/>
    </source>
</evidence>
<dbReference type="AlphaFoldDB" id="A0A0A0LMW1"/>
<dbReference type="EMBL" id="CM002923">
    <property type="protein sequence ID" value="KGN63143.1"/>
    <property type="molecule type" value="Genomic_DNA"/>
</dbReference>
<dbReference type="eggNOG" id="ENOG502QWAH">
    <property type="taxonomic scope" value="Eukaryota"/>
</dbReference>
<reference evidence="2 3" key="3">
    <citation type="journal article" date="2010" name="BMC Genomics">
        <title>Transcriptome sequencing and comparative analysis of cucumber flowers with different sex types.</title>
        <authorList>
            <person name="Guo S."/>
            <person name="Zheng Y."/>
            <person name="Joung J.G."/>
            <person name="Liu S."/>
            <person name="Zhang Z."/>
            <person name="Crasta O.R."/>
            <person name="Sobral B.W."/>
            <person name="Xu Y."/>
            <person name="Huang S."/>
            <person name="Fei Z."/>
        </authorList>
    </citation>
    <scope>NUCLEOTIDE SEQUENCE [LARGE SCALE GENOMIC DNA]</scope>
    <source>
        <strain evidence="3">cv. 9930</strain>
    </source>
</reference>
<dbReference type="Pfam" id="PF00564">
    <property type="entry name" value="PB1"/>
    <property type="match status" value="1"/>
</dbReference>
<evidence type="ECO:0000259" key="1">
    <source>
        <dbReference type="SMART" id="SM00666"/>
    </source>
</evidence>
<gene>
    <name evidence="2" type="ORF">Csa_2G404940</name>
</gene>
<evidence type="ECO:0000313" key="2">
    <source>
        <dbReference type="EMBL" id="KGN63143.1"/>
    </source>
</evidence>